<dbReference type="InterPro" id="IPR001506">
    <property type="entry name" value="Peptidase_M12A"/>
</dbReference>
<organism evidence="7 8">
    <name type="scientific">Plutella xylostella</name>
    <name type="common">Diamondback moth</name>
    <name type="synonym">Plutella maculipennis</name>
    <dbReference type="NCBI Taxonomy" id="51655"/>
    <lineage>
        <taxon>Eukaryota</taxon>
        <taxon>Metazoa</taxon>
        <taxon>Ecdysozoa</taxon>
        <taxon>Arthropoda</taxon>
        <taxon>Hexapoda</taxon>
        <taxon>Insecta</taxon>
        <taxon>Pterygota</taxon>
        <taxon>Neoptera</taxon>
        <taxon>Endopterygota</taxon>
        <taxon>Lepidoptera</taxon>
        <taxon>Glossata</taxon>
        <taxon>Ditrysia</taxon>
        <taxon>Yponomeutoidea</taxon>
        <taxon>Plutellidae</taxon>
        <taxon>Plutella</taxon>
    </lineage>
</organism>
<evidence type="ECO:0000259" key="5">
    <source>
        <dbReference type="PROSITE" id="PS50878"/>
    </source>
</evidence>
<gene>
    <name evidence="7" type="ORF">PLXY2_LOCUS4442</name>
</gene>
<dbReference type="PROSITE" id="PS50878">
    <property type="entry name" value="RT_POL"/>
    <property type="match status" value="1"/>
</dbReference>
<dbReference type="InterPro" id="IPR024079">
    <property type="entry name" value="MetalloPept_cat_dom_sf"/>
</dbReference>
<accession>A0A8S4E6W1</accession>
<dbReference type="CDD" id="cd01650">
    <property type="entry name" value="RT_nLTR_like"/>
    <property type="match status" value="1"/>
</dbReference>
<evidence type="ECO:0000313" key="7">
    <source>
        <dbReference type="EMBL" id="CAG9110812.1"/>
    </source>
</evidence>
<dbReference type="EMBL" id="CAJHNJ030000012">
    <property type="protein sequence ID" value="CAG9110812.1"/>
    <property type="molecule type" value="Genomic_DNA"/>
</dbReference>
<dbReference type="Proteomes" id="UP000653454">
    <property type="component" value="Unassembled WGS sequence"/>
</dbReference>
<dbReference type="PROSITE" id="PS51864">
    <property type="entry name" value="ASTACIN"/>
    <property type="match status" value="1"/>
</dbReference>
<dbReference type="Pfam" id="PF01400">
    <property type="entry name" value="Astacin"/>
    <property type="match status" value="1"/>
</dbReference>
<feature type="region of interest" description="Disordered" evidence="4">
    <location>
        <begin position="1096"/>
        <end position="1200"/>
    </location>
</feature>
<comment type="caution">
    <text evidence="2">Lacks conserved residue(s) required for the propagation of feature annotation.</text>
</comment>
<dbReference type="GO" id="GO:0071897">
    <property type="term" value="P:DNA biosynthetic process"/>
    <property type="evidence" value="ECO:0007669"/>
    <property type="project" value="UniProtKB-ARBA"/>
</dbReference>
<feature type="region of interest" description="Disordered" evidence="4">
    <location>
        <begin position="684"/>
        <end position="714"/>
    </location>
</feature>
<evidence type="ECO:0000256" key="2">
    <source>
        <dbReference type="PROSITE-ProRule" id="PRU01211"/>
    </source>
</evidence>
<dbReference type="GO" id="GO:0004222">
    <property type="term" value="F:metalloendopeptidase activity"/>
    <property type="evidence" value="ECO:0007669"/>
    <property type="project" value="InterPro"/>
</dbReference>
<feature type="compositionally biased region" description="Basic and acidic residues" evidence="4">
    <location>
        <begin position="794"/>
        <end position="822"/>
    </location>
</feature>
<feature type="domain" description="Reverse transcriptase" evidence="5">
    <location>
        <begin position="174"/>
        <end position="441"/>
    </location>
</feature>
<evidence type="ECO:0000256" key="3">
    <source>
        <dbReference type="SAM" id="Coils"/>
    </source>
</evidence>
<dbReference type="PANTHER" id="PTHR47027">
    <property type="entry name" value="REVERSE TRANSCRIPTASE DOMAIN-CONTAINING PROTEIN"/>
    <property type="match status" value="1"/>
</dbReference>
<evidence type="ECO:0000256" key="4">
    <source>
        <dbReference type="SAM" id="MobiDB-lite"/>
    </source>
</evidence>
<feature type="compositionally biased region" description="Basic and acidic residues" evidence="4">
    <location>
        <begin position="1257"/>
        <end position="1266"/>
    </location>
</feature>
<name>A0A8S4E6W1_PLUXY</name>
<sequence>MNFITEEIKILIEERHRLKNVSQRTPEQKKTLKRLYKKISKKIKEVKNKKKLETLEKELEIRSSTKHTIKRFGKGKEWITSLSKNITNRQEILEEATSFYRNLYSNKDKPISSTLSELDFLTDETVPSILNREVENAIEQLKKEKSSGEDGITNDIIKAMVEPLTPHLTKLFNSIIIQEKIPNDWKESIITLIYKKGDPLLIDNYRPICLLPTIYKLFSKVLLNRMSAQLEEQQPREQAGFRKGFSTTDHIFTVTQVMEKFVEHNKILYLAFVDYTKAFDSISHECVWNCLREQGIHTKYINILQTIYEETQAKVKLERVGTTFPINRGVKQGDPISPKLFTALLETIFRNMNIEDQSFGININGERLTHLRFADDIVILAENHEDIQAMLTKLDTESQKVGLYMNPTKTKVMTNGITKPIFIDSGIIDYVPDYIYLGQTISFQNPMNKEIDRRIASAWKRYWSNKDVFKSNLPVNLKKKIMDNTILPALLYGCQTWSLTKNIVRKIITFQRATERSMLGLKLQDRVKNAEIRRITKITDAVDMLCRLKWKWAGHVARTTDGRWSERILHWYPRDMTRPPGRPKRRWCDDIVEIAGNTWTRRAKDRRDWQTMEEAYTQLWYNVFSVSDFGVGYDYDSVLHYSRRAFSSNGKPTLVPKQSGAHIGQRIGLSDKDTQKLNKMYCDADSNTFDQPNDHPKVVKKRKPKNQPFQGHGIGYHQGKTVVIKLPAAETFKYPIKPTYPTYDYFKKGPEDTIDIISSPKDATTDVFKKYDYDEKKPLYKYKTNKNTGNDTVEVSKDPADDNREKNSKETEQNKENIKSNEETTESDSTEYNDKAIERLDMIVRSHVYPSSAGKSHGGKIDYSKYYNPIKTHESERHSKKIDELFSNSKHPVQNKYTNSLNDKKDEIEKLPLKNASSHEEWVHQPGEPNDQEKYKYDEIDSTFRTSQPFKKHQVEKYLKTRYKIPSEFIVKYKDIKNKHDYSSYYDPDSDKVLNADSKSSRSPYTLLGESVPLSEPWYKVEEIKPNLQFSTGKVSSELDSFREDSATEKDPSPYSNLPYLEKDPEKENLKTEYGYYSDPDSLAYLAKKQDFSQYYHGPKPIKSEKPAPFTKEWYKTHENGDHDDELRKKEYAPKYTSPSSSYKSSKEISKSSEGDDDESREINHSDSSEDKSDAKLHYSAEYDEEKSGSQVDPYREKLYDTSREKLYDFRKDSYKEGVVKPSMKTKETTYDVTEESDESEEDSDQDQKKIPQSNGKDVEGNDAFDYRKMEDRLKDIMKSYLY</sequence>
<keyword evidence="8" id="KW-1185">Reference proteome</keyword>
<evidence type="ECO:0000313" key="8">
    <source>
        <dbReference type="Proteomes" id="UP000653454"/>
    </source>
</evidence>
<feature type="compositionally biased region" description="Basic and acidic residues" evidence="4">
    <location>
        <begin position="1113"/>
        <end position="1133"/>
    </location>
</feature>
<dbReference type="GO" id="GO:0006508">
    <property type="term" value="P:proteolysis"/>
    <property type="evidence" value="ECO:0007669"/>
    <property type="project" value="InterPro"/>
</dbReference>
<proteinExistence type="predicted"/>
<feature type="compositionally biased region" description="Basic and acidic residues" evidence="4">
    <location>
        <begin position="1161"/>
        <end position="1181"/>
    </location>
</feature>
<feature type="region of interest" description="Disordered" evidence="4">
    <location>
        <begin position="1218"/>
        <end position="1266"/>
    </location>
</feature>
<dbReference type="SUPFAM" id="SSF55486">
    <property type="entry name" value="Metalloproteases ('zincins'), catalytic domain"/>
    <property type="match status" value="1"/>
</dbReference>
<dbReference type="Gene3D" id="3.40.390.10">
    <property type="entry name" value="Collagenase (Catalytic Domain)"/>
    <property type="match status" value="1"/>
</dbReference>
<dbReference type="Pfam" id="PF00078">
    <property type="entry name" value="RVT_1"/>
    <property type="match status" value="1"/>
</dbReference>
<reference evidence="7" key="1">
    <citation type="submission" date="2020-11" db="EMBL/GenBank/DDBJ databases">
        <authorList>
            <person name="Whiteford S."/>
        </authorList>
    </citation>
    <scope>NUCLEOTIDE SEQUENCE</scope>
</reference>
<dbReference type="InterPro" id="IPR043502">
    <property type="entry name" value="DNA/RNA_pol_sf"/>
</dbReference>
<feature type="region of interest" description="Disordered" evidence="4">
    <location>
        <begin position="981"/>
        <end position="1008"/>
    </location>
</feature>
<feature type="region of interest" description="Disordered" evidence="4">
    <location>
        <begin position="782"/>
        <end position="833"/>
    </location>
</feature>
<evidence type="ECO:0000256" key="1">
    <source>
        <dbReference type="ARBA" id="ARBA00001947"/>
    </source>
</evidence>
<keyword evidence="3" id="KW-0175">Coiled coil</keyword>
<feature type="compositionally biased region" description="Basic and acidic residues" evidence="4">
    <location>
        <begin position="1145"/>
        <end position="1154"/>
    </location>
</feature>
<feature type="compositionally biased region" description="Basic and acidic residues" evidence="4">
    <location>
        <begin position="1040"/>
        <end position="1052"/>
    </location>
</feature>
<dbReference type="SUPFAM" id="SSF56672">
    <property type="entry name" value="DNA/RNA polymerases"/>
    <property type="match status" value="1"/>
</dbReference>
<feature type="compositionally biased region" description="Basic and acidic residues" evidence="4">
    <location>
        <begin position="1061"/>
        <end position="1071"/>
    </location>
</feature>
<dbReference type="PANTHER" id="PTHR47027:SF20">
    <property type="entry name" value="REVERSE TRANSCRIPTASE-LIKE PROTEIN WITH RNA-DIRECTED DNA POLYMERASE DOMAIN"/>
    <property type="match status" value="1"/>
</dbReference>
<feature type="domain" description="Peptidase M12A" evidence="6">
    <location>
        <begin position="626"/>
        <end position="683"/>
    </location>
</feature>
<dbReference type="InterPro" id="IPR043128">
    <property type="entry name" value="Rev_trsase/Diguanyl_cyclase"/>
</dbReference>
<feature type="compositionally biased region" description="Basic and acidic residues" evidence="4">
    <location>
        <begin position="1218"/>
        <end position="1230"/>
    </location>
</feature>
<protein>
    <submittedName>
        <fullName evidence="7">(diamondback moth) hypothetical protein</fullName>
    </submittedName>
</protein>
<comment type="caution">
    <text evidence="7">The sequence shown here is derived from an EMBL/GenBank/DDBJ whole genome shotgun (WGS) entry which is preliminary data.</text>
</comment>
<feature type="compositionally biased region" description="Acidic residues" evidence="4">
    <location>
        <begin position="1233"/>
        <end position="1245"/>
    </location>
</feature>
<feature type="coiled-coil region" evidence="3">
    <location>
        <begin position="1"/>
        <end position="49"/>
    </location>
</feature>
<comment type="cofactor">
    <cofactor evidence="1">
        <name>Zn(2+)</name>
        <dbReference type="ChEBI" id="CHEBI:29105"/>
    </cofactor>
</comment>
<feature type="region of interest" description="Disordered" evidence="4">
    <location>
        <begin position="1033"/>
        <end position="1075"/>
    </location>
</feature>
<dbReference type="Gene3D" id="3.30.70.270">
    <property type="match status" value="1"/>
</dbReference>
<dbReference type="InterPro" id="IPR000477">
    <property type="entry name" value="RT_dom"/>
</dbReference>
<evidence type="ECO:0000259" key="6">
    <source>
        <dbReference type="PROSITE" id="PS51864"/>
    </source>
</evidence>